<name>A0A251R414_PRUPE</name>
<gene>
    <name evidence="1" type="ORF">PRUPE_1G270500</name>
</gene>
<proteinExistence type="predicted"/>
<evidence type="ECO:0000313" key="1">
    <source>
        <dbReference type="EMBL" id="ONI30736.1"/>
    </source>
</evidence>
<dbReference type="AlphaFoldDB" id="A0A251R414"/>
<keyword evidence="2" id="KW-1185">Reference proteome</keyword>
<dbReference type="Proteomes" id="UP000006882">
    <property type="component" value="Chromosome G1"/>
</dbReference>
<organism evidence="1 2">
    <name type="scientific">Prunus persica</name>
    <name type="common">Peach</name>
    <name type="synonym">Amygdalus persica</name>
    <dbReference type="NCBI Taxonomy" id="3760"/>
    <lineage>
        <taxon>Eukaryota</taxon>
        <taxon>Viridiplantae</taxon>
        <taxon>Streptophyta</taxon>
        <taxon>Embryophyta</taxon>
        <taxon>Tracheophyta</taxon>
        <taxon>Spermatophyta</taxon>
        <taxon>Magnoliopsida</taxon>
        <taxon>eudicotyledons</taxon>
        <taxon>Gunneridae</taxon>
        <taxon>Pentapetalae</taxon>
        <taxon>rosids</taxon>
        <taxon>fabids</taxon>
        <taxon>Rosales</taxon>
        <taxon>Rosaceae</taxon>
        <taxon>Amygdaloideae</taxon>
        <taxon>Amygdaleae</taxon>
        <taxon>Prunus</taxon>
    </lineage>
</organism>
<evidence type="ECO:0000313" key="2">
    <source>
        <dbReference type="Proteomes" id="UP000006882"/>
    </source>
</evidence>
<dbReference type="Gramene" id="ONI30736">
    <property type="protein sequence ID" value="ONI30736"/>
    <property type="gene ID" value="PRUPE_1G270500"/>
</dbReference>
<dbReference type="EMBL" id="CM007651">
    <property type="protein sequence ID" value="ONI30736.1"/>
    <property type="molecule type" value="Genomic_DNA"/>
</dbReference>
<protein>
    <submittedName>
        <fullName evidence="1">Uncharacterized protein</fullName>
    </submittedName>
</protein>
<accession>A0A251R414</accession>
<reference evidence="1 2" key="1">
    <citation type="journal article" date="2013" name="Nat. Genet.">
        <title>The high-quality draft genome of peach (Prunus persica) identifies unique patterns of genetic diversity, domestication and genome evolution.</title>
        <authorList>
            <consortium name="International Peach Genome Initiative"/>
            <person name="Verde I."/>
            <person name="Abbott A.G."/>
            <person name="Scalabrin S."/>
            <person name="Jung S."/>
            <person name="Shu S."/>
            <person name="Marroni F."/>
            <person name="Zhebentyayeva T."/>
            <person name="Dettori M.T."/>
            <person name="Grimwood J."/>
            <person name="Cattonaro F."/>
            <person name="Zuccolo A."/>
            <person name="Rossini L."/>
            <person name="Jenkins J."/>
            <person name="Vendramin E."/>
            <person name="Meisel L.A."/>
            <person name="Decroocq V."/>
            <person name="Sosinski B."/>
            <person name="Prochnik S."/>
            <person name="Mitros T."/>
            <person name="Policriti A."/>
            <person name="Cipriani G."/>
            <person name="Dondini L."/>
            <person name="Ficklin S."/>
            <person name="Goodstein D.M."/>
            <person name="Xuan P."/>
            <person name="Del Fabbro C."/>
            <person name="Aramini V."/>
            <person name="Copetti D."/>
            <person name="Gonzalez S."/>
            <person name="Horner D.S."/>
            <person name="Falchi R."/>
            <person name="Lucas S."/>
            <person name="Mica E."/>
            <person name="Maldonado J."/>
            <person name="Lazzari B."/>
            <person name="Bielenberg D."/>
            <person name="Pirona R."/>
            <person name="Miculan M."/>
            <person name="Barakat A."/>
            <person name="Testolin R."/>
            <person name="Stella A."/>
            <person name="Tartarini S."/>
            <person name="Tonutti P."/>
            <person name="Arus P."/>
            <person name="Orellana A."/>
            <person name="Wells C."/>
            <person name="Main D."/>
            <person name="Vizzotto G."/>
            <person name="Silva H."/>
            <person name="Salamini F."/>
            <person name="Schmutz J."/>
            <person name="Morgante M."/>
            <person name="Rokhsar D.S."/>
        </authorList>
    </citation>
    <scope>NUCLEOTIDE SEQUENCE [LARGE SCALE GENOMIC DNA]</scope>
    <source>
        <strain evidence="2">cv. Nemared</strain>
    </source>
</reference>
<sequence>MLASVLLAWPSILKFLRCIVRPHKTITRSKFQPRRMFTIYILLCGALLYSAQTKELCLVIGSFLWAGSCLACPCRNTHV</sequence>